<evidence type="ECO:0000313" key="3">
    <source>
        <dbReference type="Proteomes" id="UP000717328"/>
    </source>
</evidence>
<dbReference type="OrthoDB" id="5327923at2759"/>
<evidence type="ECO:0000313" key="2">
    <source>
        <dbReference type="EMBL" id="KAG5637639.1"/>
    </source>
</evidence>
<protein>
    <recommendedName>
        <fullName evidence="4">Protein kinase domain-containing protein</fullName>
    </recommendedName>
</protein>
<feature type="compositionally biased region" description="Basic and acidic residues" evidence="1">
    <location>
        <begin position="676"/>
        <end position="692"/>
    </location>
</feature>
<dbReference type="AlphaFoldDB" id="A0A9P7FV43"/>
<dbReference type="Proteomes" id="UP000717328">
    <property type="component" value="Unassembled WGS sequence"/>
</dbReference>
<accession>A0A9P7FV43</accession>
<reference evidence="2" key="2">
    <citation type="submission" date="2021-10" db="EMBL/GenBank/DDBJ databases">
        <title>Phylogenomics reveals ancestral predisposition of the termite-cultivated fungus Termitomyces towards a domesticated lifestyle.</title>
        <authorList>
            <person name="Auxier B."/>
            <person name="Grum-Grzhimaylo A."/>
            <person name="Cardenas M.E."/>
            <person name="Lodge J.D."/>
            <person name="Laessoe T."/>
            <person name="Pedersen O."/>
            <person name="Smith M.E."/>
            <person name="Kuyper T.W."/>
            <person name="Franco-Molano E.A."/>
            <person name="Baroni T.J."/>
            <person name="Aanen D.K."/>
        </authorList>
    </citation>
    <scope>NUCLEOTIDE SEQUENCE</scope>
    <source>
        <strain evidence="2">D49</strain>
    </source>
</reference>
<feature type="compositionally biased region" description="Basic and acidic residues" evidence="1">
    <location>
        <begin position="602"/>
        <end position="659"/>
    </location>
</feature>
<feature type="compositionally biased region" description="Basic and acidic residues" evidence="1">
    <location>
        <begin position="581"/>
        <end position="594"/>
    </location>
</feature>
<dbReference type="EMBL" id="JABCKI010005814">
    <property type="protein sequence ID" value="KAG5637639.1"/>
    <property type="molecule type" value="Genomic_DNA"/>
</dbReference>
<evidence type="ECO:0008006" key="4">
    <source>
        <dbReference type="Google" id="ProtNLM"/>
    </source>
</evidence>
<feature type="region of interest" description="Disordered" evidence="1">
    <location>
        <begin position="577"/>
        <end position="715"/>
    </location>
</feature>
<feature type="compositionally biased region" description="Acidic residues" evidence="1">
    <location>
        <begin position="660"/>
        <end position="675"/>
    </location>
</feature>
<reference evidence="2" key="1">
    <citation type="submission" date="2021-02" db="EMBL/GenBank/DDBJ databases">
        <authorList>
            <person name="Nieuwenhuis M."/>
            <person name="Van De Peppel L.J.J."/>
        </authorList>
    </citation>
    <scope>NUCLEOTIDE SEQUENCE</scope>
    <source>
        <strain evidence="2">D49</strain>
    </source>
</reference>
<sequence>MLIMIKDSAIGAPALEEKGPSEKKPAAPMFNFSSEGLRNFTAADLIAILRMYRGKDEVDEVLSYDEAAERILATLSETDRRRVIFRQWPRAPNGKNITPDNTLPGKVTPNGIQLWGATIFDFYRVRRMPDVPGLSTITTGSKLMKWMKANDELQYAKDEIEWAESEDEPKVIEPWSPQEAIEVMEERIRRRIVGSSMPVPSDVKGKQASTGSPFDRFNYPEPWPLVPFSYPTESLSSLIPIERLPKKITVHDPWNLLAVNTRNRYGRAETRAADTTWTSKPDRTHIYNLKMSVEARLSAHSKEPQKPATPLPEGSFKVAGDEGQLEGYLLRPATTPGPIPPPIFVVHDPPPAPSNLDHSDEAHLYISPAHRVGAGNHSVVYEAEWELPRSTLFPPPRTNHVLCDICVRADVARILREVDGEHDERKEQQWKDLSANMRVVLDGRPDVTFNLVHASDFEKGKKGPQRQVTARGSREYRVEFEGRVRPIRTTIAWQDPKHPTCEHVKPPPVVPPTVKVRVMAKLSNNGDSHLVREARNYQRFEKHFFEHWSGFNVLPPMHDPVPVGALVPQFYGYYEPVPESEEQKREERRAEVRREKMKRAEKKREEKKREKERCEKEREEKERQNVKEDIGSKSEEEGVDMKEKDDEQKNETKDIVMKSDEEDDDMKSDREDVDMESGRKDVDMKSDEGDAKSDDEEDVTGISDEEEDSKVTEPVPRGYLSPILLLEGCGKEWTGEKLTVDQKNEATSLMYRFHDAGWSHGSVYTRNVLVQPGPLNLPPILRTMEKPSFRLIDFGRSYFCEDEKEKNKPWTSDRYREDSAMEDMFGTRMF</sequence>
<organism evidence="2 3">
    <name type="scientific">Sphagnurus paluster</name>
    <dbReference type="NCBI Taxonomy" id="117069"/>
    <lineage>
        <taxon>Eukaryota</taxon>
        <taxon>Fungi</taxon>
        <taxon>Dikarya</taxon>
        <taxon>Basidiomycota</taxon>
        <taxon>Agaricomycotina</taxon>
        <taxon>Agaricomycetes</taxon>
        <taxon>Agaricomycetidae</taxon>
        <taxon>Agaricales</taxon>
        <taxon>Tricholomatineae</taxon>
        <taxon>Lyophyllaceae</taxon>
        <taxon>Sphagnurus</taxon>
    </lineage>
</organism>
<name>A0A9P7FV43_9AGAR</name>
<feature type="compositionally biased region" description="Acidic residues" evidence="1">
    <location>
        <begin position="693"/>
        <end position="708"/>
    </location>
</feature>
<comment type="caution">
    <text evidence="2">The sequence shown here is derived from an EMBL/GenBank/DDBJ whole genome shotgun (WGS) entry which is preliminary data.</text>
</comment>
<keyword evidence="3" id="KW-1185">Reference proteome</keyword>
<gene>
    <name evidence="2" type="ORF">H0H81_003864</name>
</gene>
<evidence type="ECO:0000256" key="1">
    <source>
        <dbReference type="SAM" id="MobiDB-lite"/>
    </source>
</evidence>
<proteinExistence type="predicted"/>